<dbReference type="GO" id="GO:0016757">
    <property type="term" value="F:glycosyltransferase activity"/>
    <property type="evidence" value="ECO:0007669"/>
    <property type="project" value="InterPro"/>
</dbReference>
<dbReference type="Pfam" id="PF00534">
    <property type="entry name" value="Glycos_transf_1"/>
    <property type="match status" value="1"/>
</dbReference>
<organism evidence="2 3">
    <name type="scientific">Salarchaeum japonicum</name>
    <dbReference type="NCBI Taxonomy" id="555573"/>
    <lineage>
        <taxon>Archaea</taxon>
        <taxon>Methanobacteriati</taxon>
        <taxon>Methanobacteriota</taxon>
        <taxon>Stenosarchaea group</taxon>
        <taxon>Halobacteria</taxon>
        <taxon>Halobacteriales</taxon>
        <taxon>Halobacteriaceae</taxon>
    </lineage>
</organism>
<dbReference type="Proteomes" id="UP001500194">
    <property type="component" value="Unassembled WGS sequence"/>
</dbReference>
<dbReference type="SUPFAM" id="SSF53756">
    <property type="entry name" value="UDP-Glycosyltransferase/glycogen phosphorylase"/>
    <property type="match status" value="1"/>
</dbReference>
<comment type="caution">
    <text evidence="2">The sequence shown here is derived from an EMBL/GenBank/DDBJ whole genome shotgun (WGS) entry which is preliminary data.</text>
</comment>
<evidence type="ECO:0000313" key="3">
    <source>
        <dbReference type="Proteomes" id="UP001500194"/>
    </source>
</evidence>
<name>A0AAV3T3K1_9EURY</name>
<dbReference type="Gene3D" id="3.40.50.2000">
    <property type="entry name" value="Glycogen Phosphorylase B"/>
    <property type="match status" value="1"/>
</dbReference>
<gene>
    <name evidence="2" type="ORF">GCM10009019_20170</name>
</gene>
<dbReference type="InterPro" id="IPR001296">
    <property type="entry name" value="Glyco_trans_1"/>
</dbReference>
<dbReference type="InterPro" id="IPR050194">
    <property type="entry name" value="Glycosyltransferase_grp1"/>
</dbReference>
<keyword evidence="3" id="KW-1185">Reference proteome</keyword>
<protein>
    <recommendedName>
        <fullName evidence="1">Glycosyl transferase family 1 domain-containing protein</fullName>
    </recommendedName>
</protein>
<dbReference type="PANTHER" id="PTHR45947">
    <property type="entry name" value="SULFOQUINOVOSYL TRANSFERASE SQD2"/>
    <property type="match status" value="1"/>
</dbReference>
<sequence>MEFLGNVDHDKLPAYYAGADAHVSLSSFESFGLTVAESLSAGTPCVLKSATALQDWCGRDDVECVSDTDSDSVATAVRNVVEFSAPSESVGTWGDVTGEYESVYESIL</sequence>
<evidence type="ECO:0000313" key="2">
    <source>
        <dbReference type="EMBL" id="GAA0656213.1"/>
    </source>
</evidence>
<dbReference type="AlphaFoldDB" id="A0AAV3T3K1"/>
<dbReference type="PANTHER" id="PTHR45947:SF3">
    <property type="entry name" value="SULFOQUINOVOSYL TRANSFERASE SQD2"/>
    <property type="match status" value="1"/>
</dbReference>
<evidence type="ECO:0000259" key="1">
    <source>
        <dbReference type="Pfam" id="PF00534"/>
    </source>
</evidence>
<proteinExistence type="predicted"/>
<feature type="domain" description="Glycosyl transferase family 1" evidence="1">
    <location>
        <begin position="2"/>
        <end position="80"/>
    </location>
</feature>
<accession>A0AAV3T3K1</accession>
<dbReference type="EMBL" id="BAAADU010000002">
    <property type="protein sequence ID" value="GAA0656213.1"/>
    <property type="molecule type" value="Genomic_DNA"/>
</dbReference>
<reference evidence="2 3" key="1">
    <citation type="journal article" date="2019" name="Int. J. Syst. Evol. Microbiol.">
        <title>The Global Catalogue of Microorganisms (GCM) 10K type strain sequencing project: providing services to taxonomists for standard genome sequencing and annotation.</title>
        <authorList>
            <consortium name="The Broad Institute Genomics Platform"/>
            <consortium name="The Broad Institute Genome Sequencing Center for Infectious Disease"/>
            <person name="Wu L."/>
            <person name="Ma J."/>
        </authorList>
    </citation>
    <scope>NUCLEOTIDE SEQUENCE [LARGE SCALE GENOMIC DNA]</scope>
    <source>
        <strain evidence="2 3">JCM 16327</strain>
    </source>
</reference>